<feature type="compositionally biased region" description="Low complexity" evidence="1">
    <location>
        <begin position="74"/>
        <end position="85"/>
    </location>
</feature>
<dbReference type="GO" id="GO:0046872">
    <property type="term" value="F:metal ion binding"/>
    <property type="evidence" value="ECO:0007669"/>
    <property type="project" value="InterPro"/>
</dbReference>
<dbReference type="STRING" id="53326.A0A016UH81"/>
<gene>
    <name evidence="3" type="primary">Acey_s0042.g629</name>
    <name evidence="3" type="ORF">Y032_0042g629</name>
</gene>
<dbReference type="OrthoDB" id="431378at2759"/>
<dbReference type="EMBL" id="JARK01001378">
    <property type="protein sequence ID" value="EYC13963.1"/>
    <property type="molecule type" value="Genomic_DNA"/>
</dbReference>
<dbReference type="AlphaFoldDB" id="A0A016UH81"/>
<name>A0A016UH81_9BILA</name>
<proteinExistence type="predicted"/>
<sequence length="175" mass="19160">MHRRRGAVQQTGGGCRRQAFFRTTVQFSRVSHVAFRNAHTLSYRSSPRSLTPPPAGDAGSVEKPVKKGWFSSFTSAPKKNATAAPNPEPPVEVAKEAESELPLPDRLLGGGTRPPHRMDFQLQPALTDKSYWSVLKSHFSYWTNADLALFIANTLFGKPVCSSETNGDETQTASS</sequence>
<feature type="region of interest" description="Disordered" evidence="1">
    <location>
        <begin position="72"/>
        <end position="100"/>
    </location>
</feature>
<dbReference type="Pfam" id="PF02862">
    <property type="entry name" value="DDHD"/>
    <property type="match status" value="1"/>
</dbReference>
<accession>A0A016UH81</accession>
<evidence type="ECO:0000313" key="4">
    <source>
        <dbReference type="Proteomes" id="UP000024635"/>
    </source>
</evidence>
<reference evidence="4" key="1">
    <citation type="journal article" date="2015" name="Nat. Genet.">
        <title>The genome and transcriptome of the zoonotic hookworm Ancylostoma ceylanicum identify infection-specific gene families.</title>
        <authorList>
            <person name="Schwarz E.M."/>
            <person name="Hu Y."/>
            <person name="Antoshechkin I."/>
            <person name="Miller M.M."/>
            <person name="Sternberg P.W."/>
            <person name="Aroian R.V."/>
        </authorList>
    </citation>
    <scope>NUCLEOTIDE SEQUENCE</scope>
    <source>
        <strain evidence="4">HY135</strain>
    </source>
</reference>
<comment type="caution">
    <text evidence="3">The sequence shown here is derived from an EMBL/GenBank/DDBJ whole genome shotgun (WGS) entry which is preliminary data.</text>
</comment>
<dbReference type="Proteomes" id="UP000024635">
    <property type="component" value="Unassembled WGS sequence"/>
</dbReference>
<feature type="region of interest" description="Disordered" evidence="1">
    <location>
        <begin position="44"/>
        <end position="63"/>
    </location>
</feature>
<evidence type="ECO:0000256" key="1">
    <source>
        <dbReference type="SAM" id="MobiDB-lite"/>
    </source>
</evidence>
<protein>
    <recommendedName>
        <fullName evidence="2">DDHD domain-containing protein</fullName>
    </recommendedName>
</protein>
<feature type="domain" description="DDHD" evidence="2">
    <location>
        <begin position="1"/>
        <end position="157"/>
    </location>
</feature>
<evidence type="ECO:0000313" key="3">
    <source>
        <dbReference type="EMBL" id="EYC13963.1"/>
    </source>
</evidence>
<organism evidence="3 4">
    <name type="scientific">Ancylostoma ceylanicum</name>
    <dbReference type="NCBI Taxonomy" id="53326"/>
    <lineage>
        <taxon>Eukaryota</taxon>
        <taxon>Metazoa</taxon>
        <taxon>Ecdysozoa</taxon>
        <taxon>Nematoda</taxon>
        <taxon>Chromadorea</taxon>
        <taxon>Rhabditida</taxon>
        <taxon>Rhabditina</taxon>
        <taxon>Rhabditomorpha</taxon>
        <taxon>Strongyloidea</taxon>
        <taxon>Ancylostomatidae</taxon>
        <taxon>Ancylostomatinae</taxon>
        <taxon>Ancylostoma</taxon>
    </lineage>
</organism>
<dbReference type="PROSITE" id="PS51043">
    <property type="entry name" value="DDHD"/>
    <property type="match status" value="1"/>
</dbReference>
<dbReference type="SMART" id="SM01127">
    <property type="entry name" value="DDHD"/>
    <property type="match status" value="1"/>
</dbReference>
<dbReference type="InterPro" id="IPR004177">
    <property type="entry name" value="DDHD_dom"/>
</dbReference>
<keyword evidence="4" id="KW-1185">Reference proteome</keyword>
<evidence type="ECO:0000259" key="2">
    <source>
        <dbReference type="PROSITE" id="PS51043"/>
    </source>
</evidence>